<dbReference type="Pfam" id="PF00155">
    <property type="entry name" value="Aminotran_1_2"/>
    <property type="match status" value="1"/>
</dbReference>
<dbReference type="InterPro" id="IPR050881">
    <property type="entry name" value="LL-DAP_aminotransferase"/>
</dbReference>
<dbReference type="PANTHER" id="PTHR42832">
    <property type="entry name" value="AMINO ACID AMINOTRANSFERASE"/>
    <property type="match status" value="1"/>
</dbReference>
<dbReference type="EMBL" id="CP098740">
    <property type="protein sequence ID" value="UZK57424.1"/>
    <property type="molecule type" value="Genomic_DNA"/>
</dbReference>
<evidence type="ECO:0000256" key="2">
    <source>
        <dbReference type="ARBA" id="ARBA00022576"/>
    </source>
</evidence>
<dbReference type="InterPro" id="IPR004839">
    <property type="entry name" value="Aminotransferase_I/II_large"/>
</dbReference>
<evidence type="ECO:0000256" key="1">
    <source>
        <dbReference type="ARBA" id="ARBA00001933"/>
    </source>
</evidence>
<sequence length="403" mass="42343">MTPLASAFARLRALHHGIDAPAGLAPVHLHLGESRLGAGAVDATLLADADGWARYPVLGGTPELRAAYTGWLRRRFAAGRLLDRRTVAVEPTPGTKQAVAVAVARAVERVRGAGGGGGGAAVVMPNPFYPTYHAATEAVGARPVFYDPRGGGPALRAAVAAAGAPVAAVVVCDPGNPRGELLDPGFLRTATRAAVARDALLLVDECYTDLWLTHPAAGYLTLVERGVLEPDRFLVLHTLSKRSGAPGLRSGFVTGDPATVADYARHNQACGVSTPLPVCAAAALLWDDDAHVERARAALAANWALADRLLADVPGYRRADAGFFLWLPVDDDEAAARHLWRDQALSVMPGRYLAAEGPDGTNPGAGHLRVALVHDGPLMRRALLRLRAGLTRTDPLLREDVPA</sequence>
<dbReference type="InterPro" id="IPR015422">
    <property type="entry name" value="PyrdxlP-dep_Trfase_small"/>
</dbReference>
<reference evidence="5" key="1">
    <citation type="journal article" date="2022" name="Front. Microbiol.">
        <title>Mirubactin C rescues the lethal effect of cell wall biosynthesis mutations in Bacillus subtilis.</title>
        <authorList>
            <person name="Kepplinger B."/>
            <person name="Wen X."/>
            <person name="Tyler A.R."/>
            <person name="Kim B.Y."/>
            <person name="Brown J."/>
            <person name="Banks P."/>
            <person name="Dashti Y."/>
            <person name="Mackenzie E.S."/>
            <person name="Wills C."/>
            <person name="Kawai Y."/>
            <person name="Waldron K.J."/>
            <person name="Allenby N.E.E."/>
            <person name="Wu L.J."/>
            <person name="Hall M.J."/>
            <person name="Errington J."/>
        </authorList>
    </citation>
    <scope>NUCLEOTIDE SEQUENCE</scope>
    <source>
        <strain evidence="5">MDA8-470</strain>
    </source>
</reference>
<evidence type="ECO:0000259" key="4">
    <source>
        <dbReference type="Pfam" id="PF00155"/>
    </source>
</evidence>
<evidence type="ECO:0000313" key="6">
    <source>
        <dbReference type="Proteomes" id="UP001164963"/>
    </source>
</evidence>
<keyword evidence="2 5" id="KW-0032">Aminotransferase</keyword>
<dbReference type="PANTHER" id="PTHR42832:SF3">
    <property type="entry name" value="L-GLUTAMINE--4-(METHYLSULFANYL)-2-OXOBUTANOATE AMINOTRANSFERASE"/>
    <property type="match status" value="1"/>
</dbReference>
<organism evidence="5 6">
    <name type="scientific">Streptomyces drozdowiczii</name>
    <dbReference type="NCBI Taxonomy" id="202862"/>
    <lineage>
        <taxon>Bacteria</taxon>
        <taxon>Bacillati</taxon>
        <taxon>Actinomycetota</taxon>
        <taxon>Actinomycetes</taxon>
        <taxon>Kitasatosporales</taxon>
        <taxon>Streptomycetaceae</taxon>
        <taxon>Streptomyces</taxon>
    </lineage>
</organism>
<proteinExistence type="predicted"/>
<dbReference type="Gene3D" id="3.90.1150.10">
    <property type="entry name" value="Aspartate Aminotransferase, domain 1"/>
    <property type="match status" value="1"/>
</dbReference>
<accession>A0ABY6Q0C5</accession>
<dbReference type="InterPro" id="IPR015421">
    <property type="entry name" value="PyrdxlP-dep_Trfase_major"/>
</dbReference>
<protein>
    <submittedName>
        <fullName evidence="5">Aminotransferase class I/II-fold pyridoxal phosphate-dependent enzyme</fullName>
    </submittedName>
</protein>
<dbReference type="Gene3D" id="3.40.640.10">
    <property type="entry name" value="Type I PLP-dependent aspartate aminotransferase-like (Major domain)"/>
    <property type="match status" value="1"/>
</dbReference>
<dbReference type="GO" id="GO:0008483">
    <property type="term" value="F:transaminase activity"/>
    <property type="evidence" value="ECO:0007669"/>
    <property type="project" value="UniProtKB-KW"/>
</dbReference>
<evidence type="ECO:0000256" key="3">
    <source>
        <dbReference type="ARBA" id="ARBA00022679"/>
    </source>
</evidence>
<dbReference type="InterPro" id="IPR015424">
    <property type="entry name" value="PyrdxlP-dep_Trfase"/>
</dbReference>
<name>A0ABY6Q0C5_9ACTN</name>
<dbReference type="SUPFAM" id="SSF53383">
    <property type="entry name" value="PLP-dependent transferases"/>
    <property type="match status" value="1"/>
</dbReference>
<evidence type="ECO:0000313" key="5">
    <source>
        <dbReference type="EMBL" id="UZK57424.1"/>
    </source>
</evidence>
<feature type="domain" description="Aminotransferase class I/classII large" evidence="4">
    <location>
        <begin position="46"/>
        <end position="383"/>
    </location>
</feature>
<gene>
    <name evidence="5" type="ORF">NEH16_28040</name>
</gene>
<keyword evidence="3" id="KW-0808">Transferase</keyword>
<comment type="cofactor">
    <cofactor evidence="1">
        <name>pyridoxal 5'-phosphate</name>
        <dbReference type="ChEBI" id="CHEBI:597326"/>
    </cofactor>
</comment>
<dbReference type="CDD" id="cd00609">
    <property type="entry name" value="AAT_like"/>
    <property type="match status" value="1"/>
</dbReference>
<keyword evidence="6" id="KW-1185">Reference proteome</keyword>
<dbReference type="Proteomes" id="UP001164963">
    <property type="component" value="Chromosome"/>
</dbReference>
<dbReference type="RefSeq" id="WP_265545712.1">
    <property type="nucleotide sequence ID" value="NZ_CP098740.1"/>
</dbReference>